<keyword evidence="1" id="KW-0378">Hydrolase</keyword>
<dbReference type="AlphaFoldDB" id="A0A5A7QUY7"/>
<reference evidence="2" key="1">
    <citation type="journal article" date="2019" name="Curr. Biol.">
        <title>Genome Sequence of Striga asiatica Provides Insight into the Evolution of Plant Parasitism.</title>
        <authorList>
            <person name="Yoshida S."/>
            <person name="Kim S."/>
            <person name="Wafula E.K."/>
            <person name="Tanskanen J."/>
            <person name="Kim Y.M."/>
            <person name="Honaas L."/>
            <person name="Yang Z."/>
            <person name="Spallek T."/>
            <person name="Conn C.E."/>
            <person name="Ichihashi Y."/>
            <person name="Cheong K."/>
            <person name="Cui S."/>
            <person name="Der J.P."/>
            <person name="Gundlach H."/>
            <person name="Jiao Y."/>
            <person name="Hori C."/>
            <person name="Ishida J.K."/>
            <person name="Kasahara H."/>
            <person name="Kiba T."/>
            <person name="Kim M.S."/>
            <person name="Koo N."/>
            <person name="Laohavisit A."/>
            <person name="Lee Y.H."/>
            <person name="Lumba S."/>
            <person name="McCourt P."/>
            <person name="Mortimer J.C."/>
            <person name="Mutuku J.M."/>
            <person name="Nomura T."/>
            <person name="Sasaki-Sekimoto Y."/>
            <person name="Seto Y."/>
            <person name="Wang Y."/>
            <person name="Wakatake T."/>
            <person name="Sakakibara H."/>
            <person name="Demura T."/>
            <person name="Yamaguchi S."/>
            <person name="Yoneyama K."/>
            <person name="Manabe R.I."/>
            <person name="Nelson D.C."/>
            <person name="Schulman A.H."/>
            <person name="Timko M.P."/>
            <person name="dePamphilis C.W."/>
            <person name="Choi D."/>
            <person name="Shirasu K."/>
        </authorList>
    </citation>
    <scope>NUCLEOTIDE SEQUENCE [LARGE SCALE GENOMIC DNA]</scope>
    <source>
        <strain evidence="2">cv. UVA1</strain>
    </source>
</reference>
<keyword evidence="2" id="KW-1185">Reference proteome</keyword>
<evidence type="ECO:0000313" key="2">
    <source>
        <dbReference type="Proteomes" id="UP000325081"/>
    </source>
</evidence>
<name>A0A5A7QUY7_STRAF</name>
<accession>A0A5A7QUY7</accession>
<organism evidence="1 2">
    <name type="scientific">Striga asiatica</name>
    <name type="common">Asiatic witchweed</name>
    <name type="synonym">Buchnera asiatica</name>
    <dbReference type="NCBI Taxonomy" id="4170"/>
    <lineage>
        <taxon>Eukaryota</taxon>
        <taxon>Viridiplantae</taxon>
        <taxon>Streptophyta</taxon>
        <taxon>Embryophyta</taxon>
        <taxon>Tracheophyta</taxon>
        <taxon>Spermatophyta</taxon>
        <taxon>Magnoliopsida</taxon>
        <taxon>eudicotyledons</taxon>
        <taxon>Gunneridae</taxon>
        <taxon>Pentapetalae</taxon>
        <taxon>asterids</taxon>
        <taxon>lamiids</taxon>
        <taxon>Lamiales</taxon>
        <taxon>Orobanchaceae</taxon>
        <taxon>Buchnereae</taxon>
        <taxon>Striga</taxon>
    </lineage>
</organism>
<comment type="caution">
    <text evidence="1">The sequence shown here is derived from an EMBL/GenBank/DDBJ whole genome shotgun (WGS) entry which is preliminary data.</text>
</comment>
<proteinExistence type="predicted"/>
<dbReference type="GO" id="GO:0016787">
    <property type="term" value="F:hydrolase activity"/>
    <property type="evidence" value="ECO:0007669"/>
    <property type="project" value="UniProtKB-KW"/>
</dbReference>
<evidence type="ECO:0000313" key="1">
    <source>
        <dbReference type="EMBL" id="GER49030.1"/>
    </source>
</evidence>
<protein>
    <submittedName>
        <fullName evidence="1">Phosphoribosyl-AMP cyclohydrolase</fullName>
    </submittedName>
</protein>
<dbReference type="EMBL" id="BKCP01008404">
    <property type="protein sequence ID" value="GER49030.1"/>
    <property type="molecule type" value="Genomic_DNA"/>
</dbReference>
<dbReference type="Proteomes" id="UP000325081">
    <property type="component" value="Unassembled WGS sequence"/>
</dbReference>
<gene>
    <name evidence="1" type="ORF">STAS_26237</name>
</gene>
<sequence length="174" mass="19699">METISIFGTSISMLRPSIHWQLFNSKWLSPGDATSLSLTTRRMSKRQPDIMFSKVPSSTCTCSRVSERRRLNRTLSTGLSLHWHRCSSSRDSAKNTAEGRAGIIEIHLSRREMTGRETLDKWRWSCHGGREEAWSRQIGKTTKAEDGDVADAPWVIPAEYGEILQNNFCPTPST</sequence>